<protein>
    <recommendedName>
        <fullName evidence="9">Secreted protein containing HslJ-like protein</fullName>
    </recommendedName>
</protein>
<dbReference type="Gene3D" id="2.40.128.200">
    <property type="match status" value="1"/>
</dbReference>
<organism evidence="7 8">
    <name type="scientific">Neopusillimonas maritima</name>
    <dbReference type="NCBI Taxonomy" id="2026239"/>
    <lineage>
        <taxon>Bacteria</taxon>
        <taxon>Pseudomonadati</taxon>
        <taxon>Pseudomonadota</taxon>
        <taxon>Betaproteobacteria</taxon>
        <taxon>Burkholderiales</taxon>
        <taxon>Alcaligenaceae</taxon>
        <taxon>Neopusillimonas</taxon>
    </lineage>
</organism>
<evidence type="ECO:0000259" key="5">
    <source>
        <dbReference type="Pfam" id="PF03724"/>
    </source>
</evidence>
<evidence type="ECO:0000256" key="1">
    <source>
        <dbReference type="ARBA" id="ARBA00022729"/>
    </source>
</evidence>
<evidence type="ECO:0000256" key="2">
    <source>
        <dbReference type="ARBA" id="ARBA00023136"/>
    </source>
</evidence>
<name>A0A3A1Z1F9_9BURK</name>
<dbReference type="InterPro" id="IPR005184">
    <property type="entry name" value="DUF306_Meta_HslJ"/>
</dbReference>
<proteinExistence type="predicted"/>
<gene>
    <name evidence="7" type="ORF">CJP73_01835</name>
</gene>
<feature type="domain" description="DUF306" evidence="5">
    <location>
        <begin position="247"/>
        <end position="347"/>
    </location>
</feature>
<evidence type="ECO:0000259" key="6">
    <source>
        <dbReference type="Pfam" id="PF09864"/>
    </source>
</evidence>
<dbReference type="InterPro" id="IPR018660">
    <property type="entry name" value="MliC"/>
</dbReference>
<keyword evidence="2" id="KW-0472">Membrane</keyword>
<sequence length="353" mass="38120">MINSLLSTRFFMPLKNAHSHSPTKESTDHSFALKIAIALFVGVFGQAAFATPAGAPQPALRVTEISQTTHPFETLYCARQPAQYRFLGDALELVVNNESRILMPAMAASGARYVAPGDPTTEFWGKGALANITWSDEALPVCAPAGTLIPPYKASGNEPFWSLAFDGWDATLTQPGKAPLTQDAQISDTRTKGQTLAAGSGANMLKLTVEEALCVDTMSGMPYPQQAELQYQSNTWQGCGGDPNRLLQGVTWRVAQLNGHEINAQTRPEIHFMPNNRIAGNTGCNRFFGEYALTGEGMQIKGLGSTRMACSEKLMTQENTFLGQLKDVNGIAFDTVDTLILNTPEGEIRATAN</sequence>
<evidence type="ECO:0008006" key="9">
    <source>
        <dbReference type="Google" id="ProtNLM"/>
    </source>
</evidence>
<dbReference type="Gene3D" id="2.40.128.270">
    <property type="match status" value="1"/>
</dbReference>
<evidence type="ECO:0000256" key="4">
    <source>
        <dbReference type="ARBA" id="ARBA00023288"/>
    </source>
</evidence>
<dbReference type="InterPro" id="IPR038670">
    <property type="entry name" value="HslJ-like_sf"/>
</dbReference>
<dbReference type="Pfam" id="PF09864">
    <property type="entry name" value="MliC"/>
    <property type="match status" value="1"/>
</dbReference>
<reference evidence="7 8" key="1">
    <citation type="submission" date="2017-08" db="EMBL/GenBank/DDBJ databases">
        <title>Pusillimonas indicus sp. nov., a member of the family Alcaligenaceae isolated from surface seawater.</title>
        <authorList>
            <person name="Li J."/>
        </authorList>
    </citation>
    <scope>NUCLEOTIDE SEQUENCE [LARGE SCALE GENOMIC DNA]</scope>
    <source>
        <strain evidence="7 8">L52-1-41</strain>
    </source>
</reference>
<evidence type="ECO:0000256" key="3">
    <source>
        <dbReference type="ARBA" id="ARBA00023139"/>
    </source>
</evidence>
<dbReference type="InterPro" id="IPR036328">
    <property type="entry name" value="MliC_sf"/>
</dbReference>
<dbReference type="Pfam" id="PF03724">
    <property type="entry name" value="META"/>
    <property type="match status" value="1"/>
</dbReference>
<dbReference type="PANTHER" id="PTHR35535">
    <property type="entry name" value="HEAT SHOCK PROTEIN HSLJ"/>
    <property type="match status" value="1"/>
</dbReference>
<dbReference type="PANTHER" id="PTHR35535:SF1">
    <property type="entry name" value="HEAT SHOCK PROTEIN HSLJ"/>
    <property type="match status" value="1"/>
</dbReference>
<accession>A0A3A1Z1F9</accession>
<keyword evidence="3" id="KW-0564">Palmitate</keyword>
<evidence type="ECO:0000313" key="8">
    <source>
        <dbReference type="Proteomes" id="UP000266206"/>
    </source>
</evidence>
<comment type="caution">
    <text evidence="7">The sequence shown here is derived from an EMBL/GenBank/DDBJ whole genome shotgun (WGS) entry which is preliminary data.</text>
</comment>
<keyword evidence="1" id="KW-0732">Signal</keyword>
<evidence type="ECO:0000313" key="7">
    <source>
        <dbReference type="EMBL" id="RIY42207.1"/>
    </source>
</evidence>
<feature type="domain" description="C-type lysozyme inhibitor" evidence="6">
    <location>
        <begin position="77"/>
        <end position="137"/>
    </location>
</feature>
<dbReference type="AlphaFoldDB" id="A0A3A1Z1F9"/>
<dbReference type="SUPFAM" id="SSF141488">
    <property type="entry name" value="YdhA-like"/>
    <property type="match status" value="1"/>
</dbReference>
<dbReference type="InterPro" id="IPR053147">
    <property type="entry name" value="Hsp_HslJ-like"/>
</dbReference>
<keyword evidence="4" id="KW-0449">Lipoprotein</keyword>
<dbReference type="EMBL" id="NQYH01000001">
    <property type="protein sequence ID" value="RIY42207.1"/>
    <property type="molecule type" value="Genomic_DNA"/>
</dbReference>
<dbReference type="Proteomes" id="UP000266206">
    <property type="component" value="Unassembled WGS sequence"/>
</dbReference>